<evidence type="ECO:0000256" key="8">
    <source>
        <dbReference type="ARBA" id="ARBA00023239"/>
    </source>
</evidence>
<name>A0ABT0I1D2_9LACO</name>
<evidence type="ECO:0000256" key="7">
    <source>
        <dbReference type="ARBA" id="ARBA00023061"/>
    </source>
</evidence>
<keyword evidence="8 9" id="KW-0456">Lyase</keyword>
<comment type="caution">
    <text evidence="10">The sequence shown here is derived from an EMBL/GenBank/DDBJ whole genome shotgun (WGS) entry which is preliminary data.</text>
</comment>
<dbReference type="InterPro" id="IPR005128">
    <property type="entry name" value="Acetolactate_a_deCO2ase"/>
</dbReference>
<comment type="pathway">
    <text evidence="2 9">Polyol metabolism; (R,R)-butane-2,3-diol biosynthesis; (R,R)-butane-2,3-diol from pyruvate: step 2/3.</text>
</comment>
<keyword evidence="7 9" id="KW-0005">Acetoin biosynthesis</keyword>
<keyword evidence="6 9" id="KW-0210">Decarboxylase</keyword>
<dbReference type="PANTHER" id="PTHR35524">
    <property type="entry name" value="ALPHA-ACETOLACTATE DECARBOXYLASE"/>
    <property type="match status" value="1"/>
</dbReference>
<evidence type="ECO:0000256" key="1">
    <source>
        <dbReference type="ARBA" id="ARBA00001784"/>
    </source>
</evidence>
<dbReference type="EMBL" id="JAJIAO010000002">
    <property type="protein sequence ID" value="MCK8624520.1"/>
    <property type="molecule type" value="Genomic_DNA"/>
</dbReference>
<dbReference type="PANTHER" id="PTHR35524:SF1">
    <property type="entry name" value="ALPHA-ACETOLACTATE DECARBOXYLASE"/>
    <property type="match status" value="1"/>
</dbReference>
<protein>
    <recommendedName>
        <fullName evidence="5 9">Alpha-acetolactate decarboxylase</fullName>
        <ecNumber evidence="4 9">4.1.1.5</ecNumber>
    </recommendedName>
</protein>
<dbReference type="NCBIfam" id="TIGR01252">
    <property type="entry name" value="acetolac_decarb"/>
    <property type="match status" value="1"/>
</dbReference>
<dbReference type="CDD" id="cd17299">
    <property type="entry name" value="acetolactate_decarboxylase"/>
    <property type="match status" value="1"/>
</dbReference>
<dbReference type="GO" id="GO:0047605">
    <property type="term" value="F:acetolactate decarboxylase activity"/>
    <property type="evidence" value="ECO:0007669"/>
    <property type="project" value="UniProtKB-EC"/>
</dbReference>
<dbReference type="RefSeq" id="WP_248601580.1">
    <property type="nucleotide sequence ID" value="NZ_JAJIAO010000002.1"/>
</dbReference>
<dbReference type="EC" id="4.1.1.5" evidence="4 9"/>
<evidence type="ECO:0000313" key="10">
    <source>
        <dbReference type="EMBL" id="MCK8624520.1"/>
    </source>
</evidence>
<dbReference type="Proteomes" id="UP001522905">
    <property type="component" value="Unassembled WGS sequence"/>
</dbReference>
<reference evidence="10 11" key="1">
    <citation type="submission" date="2021-11" db="EMBL/GenBank/DDBJ databases">
        <title>Comparative genomics of bee honey and flower isolates.</title>
        <authorList>
            <person name="Bechtner J.D."/>
            <person name="Gallus M.K."/>
            <person name="Ehrmann M."/>
        </authorList>
    </citation>
    <scope>NUCLEOTIDE SEQUENCE [LARGE SCALE GENOMIC DNA]</scope>
    <source>
        <strain evidence="10 11">M161</strain>
    </source>
</reference>
<organism evidence="10 11">
    <name type="scientific">Apilactobacillus xinyiensis</name>
    <dbReference type="NCBI Taxonomy" id="2841032"/>
    <lineage>
        <taxon>Bacteria</taxon>
        <taxon>Bacillati</taxon>
        <taxon>Bacillota</taxon>
        <taxon>Bacilli</taxon>
        <taxon>Lactobacillales</taxon>
        <taxon>Lactobacillaceae</taxon>
        <taxon>Apilactobacillus</taxon>
    </lineage>
</organism>
<evidence type="ECO:0000256" key="5">
    <source>
        <dbReference type="ARBA" id="ARBA00020164"/>
    </source>
</evidence>
<evidence type="ECO:0000256" key="4">
    <source>
        <dbReference type="ARBA" id="ARBA00013204"/>
    </source>
</evidence>
<evidence type="ECO:0000313" key="11">
    <source>
        <dbReference type="Proteomes" id="UP001522905"/>
    </source>
</evidence>
<dbReference type="PIRSF" id="PIRSF001332">
    <property type="entry name" value="Acetolac_decarb"/>
    <property type="match status" value="1"/>
</dbReference>
<keyword evidence="11" id="KW-1185">Reference proteome</keyword>
<accession>A0ABT0I1D2</accession>
<evidence type="ECO:0000256" key="9">
    <source>
        <dbReference type="PIRNR" id="PIRNR001332"/>
    </source>
</evidence>
<proteinExistence type="inferred from homology"/>
<dbReference type="Gene3D" id="3.30.1330.80">
    <property type="entry name" value="Hypothetical protein, similar to alpha- acetolactate decarboxylase, domain 2"/>
    <property type="match status" value="2"/>
</dbReference>
<evidence type="ECO:0000256" key="6">
    <source>
        <dbReference type="ARBA" id="ARBA00022793"/>
    </source>
</evidence>
<gene>
    <name evidence="10" type="primary">budA</name>
    <name evidence="10" type="ORF">LNP07_03225</name>
</gene>
<comment type="similarity">
    <text evidence="3 9">Belongs to the alpha-acetolactate decarboxylase family.</text>
</comment>
<comment type="catalytic activity">
    <reaction evidence="1 9">
        <text>(2S)-2-acetolactate + H(+) = (R)-acetoin + CO2</text>
        <dbReference type="Rhea" id="RHEA:21580"/>
        <dbReference type="ChEBI" id="CHEBI:15378"/>
        <dbReference type="ChEBI" id="CHEBI:15686"/>
        <dbReference type="ChEBI" id="CHEBI:16526"/>
        <dbReference type="ChEBI" id="CHEBI:58476"/>
        <dbReference type="EC" id="4.1.1.5"/>
    </reaction>
</comment>
<evidence type="ECO:0000256" key="3">
    <source>
        <dbReference type="ARBA" id="ARBA00007106"/>
    </source>
</evidence>
<sequence>MSKSTLYQYGTLALLVPGLFKGTKSIGSLLSHGDTGIGTGDGLDGELVVLDGQPYQIDGSGNVNKLSEDFMVPFADVHFADYKDLFELKDFINPQKLEEAVLSKLNYNNIFFSFRLHGNFDKIVTRSVDKQTEPYPKLVECADKQNEFYGENKVGTLIGYYAPQIFNGPAVGGFHLHFLADDLSIGGHVLDFKVNNGMVKVQPFNNLEQVFPTDSNEFMQHDFSKDDVNGAISKAE</sequence>
<evidence type="ECO:0000256" key="2">
    <source>
        <dbReference type="ARBA" id="ARBA00005170"/>
    </source>
</evidence>
<dbReference type="SUPFAM" id="SSF117856">
    <property type="entry name" value="AF0104/ALDC/Ptd012-like"/>
    <property type="match status" value="1"/>
</dbReference>
<dbReference type="Pfam" id="PF03306">
    <property type="entry name" value="AAL_decarboxy"/>
    <property type="match status" value="1"/>
</dbReference>